<dbReference type="Pfam" id="PF10551">
    <property type="entry name" value="MULE"/>
    <property type="match status" value="1"/>
</dbReference>
<gene>
    <name evidence="2" type="ORF">IFM89_022810</name>
</gene>
<reference evidence="2 3" key="1">
    <citation type="submission" date="2020-10" db="EMBL/GenBank/DDBJ databases">
        <title>The Coptis chinensis genome and diversification of protoberbering-type alkaloids.</title>
        <authorList>
            <person name="Wang B."/>
            <person name="Shu S."/>
            <person name="Song C."/>
            <person name="Liu Y."/>
        </authorList>
    </citation>
    <scope>NUCLEOTIDE SEQUENCE [LARGE SCALE GENOMIC DNA]</scope>
    <source>
        <strain evidence="2">HL-2020</strain>
        <tissue evidence="2">Leaf</tissue>
    </source>
</reference>
<dbReference type="InterPro" id="IPR052579">
    <property type="entry name" value="Zinc_finger_SWIM"/>
</dbReference>
<sequence length="273" mass="31528">MSDENTTLPSVNPNEWPNEIEEDSIITSFTLGILENSTYESVENDNDLHYHTSYINEERQSSLPANEYTSEFMRIEEDLLVSQDVSNVELHDQSSGMEYPDFSDSFVTDVVFPSCKEMVNWVQQMVRDLGMIIRETTDGFSWALEKFKLMLDGLTPLVMLTDADAALMKALEVVFPQVTKLLCRFHINMNVAHRARKELPNVESCQKISSLWDRLVSSATDAEVECQWNYIVEKFKEFPDLIDYLQNTWMSCREKFVDAWSDCCVNFGEKTTN</sequence>
<name>A0A835I2N1_9MAGN</name>
<dbReference type="AlphaFoldDB" id="A0A835I2N1"/>
<keyword evidence="3" id="KW-1185">Reference proteome</keyword>
<dbReference type="Proteomes" id="UP000631114">
    <property type="component" value="Unassembled WGS sequence"/>
</dbReference>
<dbReference type="PANTHER" id="PTHR31569:SF4">
    <property type="entry name" value="SWIM-TYPE DOMAIN-CONTAINING PROTEIN"/>
    <property type="match status" value="1"/>
</dbReference>
<feature type="domain" description="MULE transposase" evidence="1">
    <location>
        <begin position="129"/>
        <end position="190"/>
    </location>
</feature>
<accession>A0A835I2N1</accession>
<evidence type="ECO:0000313" key="2">
    <source>
        <dbReference type="EMBL" id="KAF9610530.1"/>
    </source>
</evidence>
<evidence type="ECO:0000313" key="3">
    <source>
        <dbReference type="Proteomes" id="UP000631114"/>
    </source>
</evidence>
<proteinExistence type="predicted"/>
<dbReference type="EMBL" id="JADFTS010000004">
    <property type="protein sequence ID" value="KAF9610530.1"/>
    <property type="molecule type" value="Genomic_DNA"/>
</dbReference>
<protein>
    <recommendedName>
        <fullName evidence="1">MULE transposase domain-containing protein</fullName>
    </recommendedName>
</protein>
<dbReference type="PANTHER" id="PTHR31569">
    <property type="entry name" value="SWIM-TYPE DOMAIN-CONTAINING PROTEIN"/>
    <property type="match status" value="1"/>
</dbReference>
<dbReference type="OrthoDB" id="2422440at2759"/>
<comment type="caution">
    <text evidence="2">The sequence shown here is derived from an EMBL/GenBank/DDBJ whole genome shotgun (WGS) entry which is preliminary data.</text>
</comment>
<dbReference type="InterPro" id="IPR018289">
    <property type="entry name" value="MULE_transposase_dom"/>
</dbReference>
<evidence type="ECO:0000259" key="1">
    <source>
        <dbReference type="Pfam" id="PF10551"/>
    </source>
</evidence>
<organism evidence="2 3">
    <name type="scientific">Coptis chinensis</name>
    <dbReference type="NCBI Taxonomy" id="261450"/>
    <lineage>
        <taxon>Eukaryota</taxon>
        <taxon>Viridiplantae</taxon>
        <taxon>Streptophyta</taxon>
        <taxon>Embryophyta</taxon>
        <taxon>Tracheophyta</taxon>
        <taxon>Spermatophyta</taxon>
        <taxon>Magnoliopsida</taxon>
        <taxon>Ranunculales</taxon>
        <taxon>Ranunculaceae</taxon>
        <taxon>Coptidoideae</taxon>
        <taxon>Coptis</taxon>
    </lineage>
</organism>